<feature type="domain" description="CheW-like" evidence="1">
    <location>
        <begin position="4"/>
        <end position="144"/>
    </location>
</feature>
<dbReference type="EMBL" id="CP023344">
    <property type="protein sequence ID" value="ATC62992.1"/>
    <property type="molecule type" value="Genomic_DNA"/>
</dbReference>
<dbReference type="RefSeq" id="WP_096054627.1">
    <property type="nucleotide sequence ID" value="NZ_CP023344.1"/>
</dbReference>
<dbReference type="GO" id="GO:0007165">
    <property type="term" value="P:signal transduction"/>
    <property type="evidence" value="ECO:0007669"/>
    <property type="project" value="InterPro"/>
</dbReference>
<evidence type="ECO:0000259" key="1">
    <source>
        <dbReference type="PROSITE" id="PS50851"/>
    </source>
</evidence>
<evidence type="ECO:0000313" key="3">
    <source>
        <dbReference type="Proteomes" id="UP000217265"/>
    </source>
</evidence>
<dbReference type="GO" id="GO:0006935">
    <property type="term" value="P:chemotaxis"/>
    <property type="evidence" value="ECO:0007669"/>
    <property type="project" value="InterPro"/>
</dbReference>
<keyword evidence="3" id="KW-1185">Reference proteome</keyword>
<reference evidence="2 3" key="1">
    <citation type="submission" date="2017-09" db="EMBL/GenBank/DDBJ databases">
        <title>Complete genome sequence of Verrucomicrobial strain HZ-65, isolated from freshwater.</title>
        <authorList>
            <person name="Choi A."/>
        </authorList>
    </citation>
    <scope>NUCLEOTIDE SEQUENCE [LARGE SCALE GENOMIC DNA]</scope>
    <source>
        <strain evidence="2 3">HZ-65</strain>
    </source>
</reference>
<organism evidence="2 3">
    <name type="scientific">Nibricoccus aquaticus</name>
    <dbReference type="NCBI Taxonomy" id="2576891"/>
    <lineage>
        <taxon>Bacteria</taxon>
        <taxon>Pseudomonadati</taxon>
        <taxon>Verrucomicrobiota</taxon>
        <taxon>Opitutia</taxon>
        <taxon>Opitutales</taxon>
        <taxon>Opitutaceae</taxon>
        <taxon>Nibricoccus</taxon>
    </lineage>
</organism>
<dbReference type="InterPro" id="IPR036061">
    <property type="entry name" value="CheW-like_dom_sf"/>
</dbReference>
<dbReference type="Gene3D" id="2.30.30.40">
    <property type="entry name" value="SH3 Domains"/>
    <property type="match status" value="1"/>
</dbReference>
<accession>A0A290QGH8</accession>
<proteinExistence type="predicted"/>
<dbReference type="InterPro" id="IPR002545">
    <property type="entry name" value="CheW-lke_dom"/>
</dbReference>
<dbReference type="PROSITE" id="PS50851">
    <property type="entry name" value="CHEW"/>
    <property type="match status" value="1"/>
</dbReference>
<dbReference type="PANTHER" id="PTHR22617">
    <property type="entry name" value="CHEMOTAXIS SENSOR HISTIDINE KINASE-RELATED"/>
    <property type="match status" value="1"/>
</dbReference>
<sequence length="146" mass="15810">MKTPHQLCTFHVAGLFLGLDVLAVQEVLRARELALIPLAPANVEGLLNLRGQIVTAIDLRRRLSFPPRAADESPMIMIVRDEDGCVALLVDRVGDVIEVQDATFEPAPDTLPAAMRSLLTGVHKLPKQLLHVLDAREITAASAHAA</sequence>
<dbReference type="Gene3D" id="2.40.50.180">
    <property type="entry name" value="CheA-289, Domain 4"/>
    <property type="match status" value="1"/>
</dbReference>
<gene>
    <name evidence="2" type="ORF">CMV30_02880</name>
</gene>
<dbReference type="Pfam" id="PF01584">
    <property type="entry name" value="CheW"/>
    <property type="match status" value="1"/>
</dbReference>
<dbReference type="KEGG" id="vbh:CMV30_02880"/>
<dbReference type="AlphaFoldDB" id="A0A290QGH8"/>
<dbReference type="Proteomes" id="UP000217265">
    <property type="component" value="Chromosome"/>
</dbReference>
<dbReference type="PANTHER" id="PTHR22617:SF23">
    <property type="entry name" value="CHEMOTAXIS PROTEIN CHEW"/>
    <property type="match status" value="1"/>
</dbReference>
<dbReference type="SMART" id="SM00260">
    <property type="entry name" value="CheW"/>
    <property type="match status" value="1"/>
</dbReference>
<evidence type="ECO:0000313" key="2">
    <source>
        <dbReference type="EMBL" id="ATC62992.1"/>
    </source>
</evidence>
<protein>
    <submittedName>
        <fullName evidence="2">Chemotaxis protein CheW</fullName>
    </submittedName>
</protein>
<name>A0A290QGH8_9BACT</name>
<dbReference type="GO" id="GO:0005829">
    <property type="term" value="C:cytosol"/>
    <property type="evidence" value="ECO:0007669"/>
    <property type="project" value="TreeGrafter"/>
</dbReference>
<dbReference type="InterPro" id="IPR039315">
    <property type="entry name" value="CheW"/>
</dbReference>
<dbReference type="SUPFAM" id="SSF50341">
    <property type="entry name" value="CheW-like"/>
    <property type="match status" value="1"/>
</dbReference>
<dbReference type="OrthoDB" id="9790406at2"/>